<feature type="transmembrane region" description="Helical" evidence="2">
    <location>
        <begin position="30"/>
        <end position="52"/>
    </location>
</feature>
<keyword evidence="2" id="KW-0472">Membrane</keyword>
<keyword evidence="2" id="KW-0812">Transmembrane</keyword>
<dbReference type="EMBL" id="JAAVJL010000001">
    <property type="protein sequence ID" value="NMF58771.1"/>
    <property type="molecule type" value="Genomic_DNA"/>
</dbReference>
<protein>
    <submittedName>
        <fullName evidence="3">PilN domain-containing protein</fullName>
    </submittedName>
</protein>
<dbReference type="Proteomes" id="UP000738376">
    <property type="component" value="Unassembled WGS sequence"/>
</dbReference>
<dbReference type="InterPro" id="IPR052534">
    <property type="entry name" value="Extracell_DNA_Util/SecSys_Comp"/>
</dbReference>
<comment type="caution">
    <text evidence="3">The sequence shown here is derived from an EMBL/GenBank/DDBJ whole genome shotgun (WGS) entry which is preliminary data.</text>
</comment>
<name>A0ABX1LTS4_9CYAN</name>
<dbReference type="Pfam" id="PF05137">
    <property type="entry name" value="PilN"/>
    <property type="match status" value="1"/>
</dbReference>
<feature type="coiled-coil region" evidence="1">
    <location>
        <begin position="63"/>
        <end position="100"/>
    </location>
</feature>
<keyword evidence="4" id="KW-1185">Reference proteome</keyword>
<dbReference type="InterPro" id="IPR007813">
    <property type="entry name" value="PilN"/>
</dbReference>
<proteinExistence type="predicted"/>
<evidence type="ECO:0000256" key="1">
    <source>
        <dbReference type="SAM" id="Coils"/>
    </source>
</evidence>
<dbReference type="RefSeq" id="WP_169363626.1">
    <property type="nucleotide sequence ID" value="NZ_JAAVJL010000001.1"/>
</dbReference>
<evidence type="ECO:0000313" key="4">
    <source>
        <dbReference type="Proteomes" id="UP000738376"/>
    </source>
</evidence>
<accession>A0ABX1LTS4</accession>
<reference evidence="3 4" key="1">
    <citation type="submission" date="2020-03" db="EMBL/GenBank/DDBJ databases">
        <title>Draft Genome Sequence of 2-Methylisoborneol Producing Pseudanabaena yagii Strain GIHE-NHR1 Isolated from North Han River in South Korea.</title>
        <authorList>
            <person name="Jeong J."/>
        </authorList>
    </citation>
    <scope>NUCLEOTIDE SEQUENCE [LARGE SCALE GENOMIC DNA]</scope>
    <source>
        <strain evidence="3 4">GIHE-NHR1</strain>
    </source>
</reference>
<gene>
    <name evidence="3" type="ORF">HC246_12245</name>
</gene>
<organism evidence="3 4">
    <name type="scientific">Pseudanabaena yagii GIHE-NHR1</name>
    <dbReference type="NCBI Taxonomy" id="2722753"/>
    <lineage>
        <taxon>Bacteria</taxon>
        <taxon>Bacillati</taxon>
        <taxon>Cyanobacteriota</taxon>
        <taxon>Cyanophyceae</taxon>
        <taxon>Pseudanabaenales</taxon>
        <taxon>Pseudanabaenaceae</taxon>
        <taxon>Pseudanabaena</taxon>
        <taxon>Pseudanabaena yagii</taxon>
    </lineage>
</organism>
<keyword evidence="1" id="KW-0175">Coiled coil</keyword>
<sequence length="236" mass="25415">MYTLDINFLNDRAAAEAQGVERQPIADSQFLIYGGAVAVVALALVGGAFFFLNSANEGIQQELATLTAKETSLNGKIKSLEDQEKQLQAIQDRTNQILNLFVGNLPVSAIADDLRKRTPLTVQIKSITQQAVTAATPQATSQSTITLDGTATNYNELNDYILLLKASPLLDSDKTKLVSSTLQPATADKNFTLVNFQLQATTTSKSPAELLPQLQKLGADGLVARVNLLRQKGVIK</sequence>
<evidence type="ECO:0000313" key="3">
    <source>
        <dbReference type="EMBL" id="NMF58771.1"/>
    </source>
</evidence>
<evidence type="ECO:0000256" key="2">
    <source>
        <dbReference type="SAM" id="Phobius"/>
    </source>
</evidence>
<dbReference type="PANTHER" id="PTHR40278:SF1">
    <property type="entry name" value="DNA UTILIZATION PROTEIN HOFN"/>
    <property type="match status" value="1"/>
</dbReference>
<keyword evidence="2" id="KW-1133">Transmembrane helix</keyword>
<dbReference type="PANTHER" id="PTHR40278">
    <property type="entry name" value="DNA UTILIZATION PROTEIN HOFN"/>
    <property type="match status" value="1"/>
</dbReference>